<evidence type="ECO:0000259" key="2">
    <source>
        <dbReference type="PROSITE" id="PS50198"/>
    </source>
</evidence>
<dbReference type="SUPFAM" id="SSF109998">
    <property type="entry name" value="Triger factor/SurA peptide-binding domain-like"/>
    <property type="match status" value="1"/>
</dbReference>
<gene>
    <name evidence="3" type="ORF">AMETH_1217</name>
</gene>
<dbReference type="SUPFAM" id="SSF54534">
    <property type="entry name" value="FKBP-like"/>
    <property type="match status" value="1"/>
</dbReference>
<dbReference type="AlphaFoldDB" id="A0A076MKP6"/>
<sequence length="349" mass="37476">MKFSGLRTVRRWPALAPRGRGQRAVVPIIVAVMLAAGAQLGVAWATALPANAVLRTGNTVITKDDFQRRTHVLEALYGIEVPPAGKQLDTFNKDVAKSIAVSLILDDAARRSGIVIADKNASDALQDLIDKQLPGGRQAFDGFLATARISEPDVLDEVKRQLATNKLFDQLAAQTPPVTDADTRAAFDQRRDQLAVPERRQLRNIVVASQADADQVLVQAQSGADFGLLASASSLDQSSKDKGGDIGTLSSDQLDQTFAKAAFAAPVGAFFGPVQTGFGWNVGQVVNIEPGNKLSYDEASPQLKGQLDEERKLGVWQSWLGEQIEGAHVEYADAYRPDNPDAPPAFAPR</sequence>
<evidence type="ECO:0000313" key="4">
    <source>
        <dbReference type="Proteomes" id="UP000062973"/>
    </source>
</evidence>
<dbReference type="InterPro" id="IPR023058">
    <property type="entry name" value="PPIase_PpiC_CS"/>
</dbReference>
<dbReference type="EMBL" id="CP009110">
    <property type="protein sequence ID" value="AIJ21309.1"/>
    <property type="molecule type" value="Genomic_DNA"/>
</dbReference>
<name>A0A076MKP6_AMYME</name>
<dbReference type="RefSeq" id="WP_017987175.1">
    <property type="nucleotide sequence ID" value="NZ_AQUL01000001.1"/>
</dbReference>
<dbReference type="InterPro" id="IPR046357">
    <property type="entry name" value="PPIase_dom_sf"/>
</dbReference>
<dbReference type="PANTHER" id="PTHR47245">
    <property type="entry name" value="PEPTIDYLPROLYL ISOMERASE"/>
    <property type="match status" value="1"/>
</dbReference>
<dbReference type="InterPro" id="IPR027304">
    <property type="entry name" value="Trigger_fact/SurA_dom_sf"/>
</dbReference>
<protein>
    <submittedName>
        <fullName evidence="3">PpiC-type peptidyl-prolyl cis-trans isomerase</fullName>
    </submittedName>
</protein>
<dbReference type="InterPro" id="IPR050245">
    <property type="entry name" value="PrsA_foldase"/>
</dbReference>
<dbReference type="InterPro" id="IPR000297">
    <property type="entry name" value="PPIase_PpiC"/>
</dbReference>
<organism evidence="3 4">
    <name type="scientific">Amycolatopsis methanolica 239</name>
    <dbReference type="NCBI Taxonomy" id="1068978"/>
    <lineage>
        <taxon>Bacteria</taxon>
        <taxon>Bacillati</taxon>
        <taxon>Actinomycetota</taxon>
        <taxon>Actinomycetes</taxon>
        <taxon>Pseudonocardiales</taxon>
        <taxon>Pseudonocardiaceae</taxon>
        <taxon>Amycolatopsis</taxon>
        <taxon>Amycolatopsis methanolica group</taxon>
    </lineage>
</organism>
<dbReference type="PATRIC" id="fig|1068978.7.peg.1282"/>
<dbReference type="STRING" id="1068978.AMETH_1217"/>
<accession>A0A076MKP6</accession>
<dbReference type="PROSITE" id="PS50198">
    <property type="entry name" value="PPIC_PPIASE_2"/>
    <property type="match status" value="1"/>
</dbReference>
<feature type="domain" description="PpiC" evidence="2">
    <location>
        <begin position="197"/>
        <end position="287"/>
    </location>
</feature>
<reference evidence="3 4" key="1">
    <citation type="submission" date="2014-07" db="EMBL/GenBank/DDBJ databases">
        <title>Whole Genome Sequence of the Amycolatopsis methanolica 239.</title>
        <authorList>
            <person name="Tang B."/>
        </authorList>
    </citation>
    <scope>NUCLEOTIDE SEQUENCE [LARGE SCALE GENOMIC DNA]</scope>
    <source>
        <strain evidence="3 4">239</strain>
    </source>
</reference>
<dbReference type="eggNOG" id="COG0760">
    <property type="taxonomic scope" value="Bacteria"/>
</dbReference>
<dbReference type="Proteomes" id="UP000062973">
    <property type="component" value="Chromosome"/>
</dbReference>
<dbReference type="KEGG" id="amq:AMETH_1217"/>
<evidence type="ECO:0000256" key="1">
    <source>
        <dbReference type="PROSITE-ProRule" id="PRU00278"/>
    </source>
</evidence>
<dbReference type="PANTHER" id="PTHR47245:SF2">
    <property type="entry name" value="PEPTIDYL-PROLYL CIS-TRANS ISOMERASE HP_0175-RELATED"/>
    <property type="match status" value="1"/>
</dbReference>
<keyword evidence="1 3" id="KW-0413">Isomerase</keyword>
<proteinExistence type="predicted"/>
<keyword evidence="4" id="KW-1185">Reference proteome</keyword>
<dbReference type="Gene3D" id="3.10.50.40">
    <property type="match status" value="1"/>
</dbReference>
<keyword evidence="1" id="KW-0697">Rotamase</keyword>
<dbReference type="GO" id="GO:0003755">
    <property type="term" value="F:peptidyl-prolyl cis-trans isomerase activity"/>
    <property type="evidence" value="ECO:0007669"/>
    <property type="project" value="UniProtKB-KW"/>
</dbReference>
<dbReference type="HOGENOM" id="CLU_034646_4_0_11"/>
<dbReference type="PROSITE" id="PS01096">
    <property type="entry name" value="PPIC_PPIASE_1"/>
    <property type="match status" value="1"/>
</dbReference>
<dbReference type="Pfam" id="PF13145">
    <property type="entry name" value="Rotamase_2"/>
    <property type="match status" value="1"/>
</dbReference>
<evidence type="ECO:0000313" key="3">
    <source>
        <dbReference type="EMBL" id="AIJ21309.1"/>
    </source>
</evidence>